<dbReference type="InterPro" id="IPR012902">
    <property type="entry name" value="N_methyl_site"/>
</dbReference>
<keyword evidence="5" id="KW-0488">Methylation</keyword>
<name>A0A5C8Z9H3_9GAMM</name>
<dbReference type="InterPro" id="IPR010054">
    <property type="entry name" value="Type2_sec_GspG"/>
</dbReference>
<comment type="similarity">
    <text evidence="2">Belongs to the GSP G family.</text>
</comment>
<keyword evidence="8 10" id="KW-1133">Transmembrane helix</keyword>
<evidence type="ECO:0000256" key="4">
    <source>
        <dbReference type="ARBA" id="ARBA00022475"/>
    </source>
</evidence>
<evidence type="ECO:0000256" key="5">
    <source>
        <dbReference type="ARBA" id="ARBA00022481"/>
    </source>
</evidence>
<keyword evidence="6" id="KW-0997">Cell inner membrane</keyword>
<protein>
    <recommendedName>
        <fullName evidence="3">Type II secretion system core protein G</fullName>
    </recommendedName>
</protein>
<dbReference type="PANTHER" id="PTHR30093:SF44">
    <property type="entry name" value="TYPE II SECRETION SYSTEM CORE PROTEIN G"/>
    <property type="match status" value="1"/>
</dbReference>
<evidence type="ECO:0000256" key="10">
    <source>
        <dbReference type="SAM" id="Phobius"/>
    </source>
</evidence>
<comment type="subcellular location">
    <subcellularLocation>
        <location evidence="1">Cell inner membrane</location>
        <topology evidence="1">Single-pass membrane protein</topology>
    </subcellularLocation>
</comment>
<dbReference type="InterPro" id="IPR045584">
    <property type="entry name" value="Pilin-like"/>
</dbReference>
<comment type="caution">
    <text evidence="12">The sequence shown here is derived from an EMBL/GenBank/DDBJ whole genome shotgun (WGS) entry which is preliminary data.</text>
</comment>
<proteinExistence type="inferred from homology"/>
<dbReference type="InterPro" id="IPR013545">
    <property type="entry name" value="T2SS_protein-GspG_C"/>
</dbReference>
<keyword evidence="13" id="KW-1185">Reference proteome</keyword>
<dbReference type="GO" id="GO:0005886">
    <property type="term" value="C:plasma membrane"/>
    <property type="evidence" value="ECO:0007669"/>
    <property type="project" value="UniProtKB-SubCell"/>
</dbReference>
<dbReference type="PANTHER" id="PTHR30093">
    <property type="entry name" value="GENERAL SECRETION PATHWAY PROTEIN G"/>
    <property type="match status" value="1"/>
</dbReference>
<evidence type="ECO:0000256" key="8">
    <source>
        <dbReference type="ARBA" id="ARBA00022989"/>
    </source>
</evidence>
<evidence type="ECO:0000256" key="6">
    <source>
        <dbReference type="ARBA" id="ARBA00022519"/>
    </source>
</evidence>
<dbReference type="Pfam" id="PF08334">
    <property type="entry name" value="T2SSG"/>
    <property type="match status" value="1"/>
</dbReference>
<gene>
    <name evidence="12" type="primary">gspG</name>
    <name evidence="12" type="ORF">FME95_02760</name>
</gene>
<keyword evidence="9 10" id="KW-0472">Membrane</keyword>
<dbReference type="Proteomes" id="UP000321764">
    <property type="component" value="Unassembled WGS sequence"/>
</dbReference>
<dbReference type="NCBIfam" id="TIGR01710">
    <property type="entry name" value="typeII_sec_gspG"/>
    <property type="match status" value="1"/>
</dbReference>
<dbReference type="AlphaFoldDB" id="A0A5C8Z9H3"/>
<evidence type="ECO:0000256" key="2">
    <source>
        <dbReference type="ARBA" id="ARBA00009984"/>
    </source>
</evidence>
<evidence type="ECO:0000256" key="3">
    <source>
        <dbReference type="ARBA" id="ARBA00020042"/>
    </source>
</evidence>
<dbReference type="PRINTS" id="PR00813">
    <property type="entry name" value="BCTERIALGSPG"/>
</dbReference>
<keyword evidence="7 10" id="KW-0812">Transmembrane</keyword>
<reference evidence="12 13" key="1">
    <citation type="submission" date="2019-07" db="EMBL/GenBank/DDBJ databases">
        <title>Reinekea sp. strain SSH23 genome sequencing and assembly.</title>
        <authorList>
            <person name="Kim I."/>
        </authorList>
    </citation>
    <scope>NUCLEOTIDE SEQUENCE [LARGE SCALE GENOMIC DNA]</scope>
    <source>
        <strain evidence="12 13">SSH23</strain>
    </source>
</reference>
<sequence>MDISVIDKNSTTKQRGFTLIELMVVLVILGIIMGLVVPNVVGRGDEARVTAAQTDIKTISQALEMYRLHNSAYPSTDQGLEALVSQPSGSPEARNWRGPYLPKTPMDPWDYEYGYINESGVPEIISYGADNSAGGEGVNADISSSDL</sequence>
<feature type="transmembrane region" description="Helical" evidence="10">
    <location>
        <begin position="20"/>
        <end position="41"/>
    </location>
</feature>
<dbReference type="EMBL" id="VKAD01000001">
    <property type="protein sequence ID" value="TXR53506.1"/>
    <property type="molecule type" value="Genomic_DNA"/>
</dbReference>
<dbReference type="SUPFAM" id="SSF54523">
    <property type="entry name" value="Pili subunits"/>
    <property type="match status" value="1"/>
</dbReference>
<organism evidence="12 13">
    <name type="scientific">Reinekea thalattae</name>
    <dbReference type="NCBI Taxonomy" id="2593301"/>
    <lineage>
        <taxon>Bacteria</taxon>
        <taxon>Pseudomonadati</taxon>
        <taxon>Pseudomonadota</taxon>
        <taxon>Gammaproteobacteria</taxon>
        <taxon>Oceanospirillales</taxon>
        <taxon>Saccharospirillaceae</taxon>
        <taxon>Reinekea</taxon>
    </lineage>
</organism>
<dbReference type="InterPro" id="IPR000983">
    <property type="entry name" value="Bac_GSPG_pilin"/>
</dbReference>
<evidence type="ECO:0000256" key="1">
    <source>
        <dbReference type="ARBA" id="ARBA00004377"/>
    </source>
</evidence>
<dbReference type="NCBIfam" id="TIGR02532">
    <property type="entry name" value="IV_pilin_GFxxxE"/>
    <property type="match status" value="1"/>
</dbReference>
<dbReference type="GO" id="GO:0015627">
    <property type="term" value="C:type II protein secretion system complex"/>
    <property type="evidence" value="ECO:0007669"/>
    <property type="project" value="InterPro"/>
</dbReference>
<feature type="domain" description="Type II secretion system protein GspG C-terminal" evidence="11">
    <location>
        <begin position="39"/>
        <end position="144"/>
    </location>
</feature>
<evidence type="ECO:0000256" key="9">
    <source>
        <dbReference type="ARBA" id="ARBA00023136"/>
    </source>
</evidence>
<dbReference type="OrthoDB" id="9795612at2"/>
<dbReference type="GO" id="GO:0015628">
    <property type="term" value="P:protein secretion by the type II secretion system"/>
    <property type="evidence" value="ECO:0007669"/>
    <property type="project" value="InterPro"/>
</dbReference>
<dbReference type="Gene3D" id="3.30.700.10">
    <property type="entry name" value="Glycoprotein, Type 4 Pilin"/>
    <property type="match status" value="1"/>
</dbReference>
<dbReference type="Pfam" id="PF07963">
    <property type="entry name" value="N_methyl"/>
    <property type="match status" value="1"/>
</dbReference>
<evidence type="ECO:0000256" key="7">
    <source>
        <dbReference type="ARBA" id="ARBA00022692"/>
    </source>
</evidence>
<dbReference type="PROSITE" id="PS00409">
    <property type="entry name" value="PROKAR_NTER_METHYL"/>
    <property type="match status" value="1"/>
</dbReference>
<accession>A0A5C8Z9H3</accession>
<keyword evidence="4" id="KW-1003">Cell membrane</keyword>
<evidence type="ECO:0000313" key="13">
    <source>
        <dbReference type="Proteomes" id="UP000321764"/>
    </source>
</evidence>
<evidence type="ECO:0000259" key="11">
    <source>
        <dbReference type="Pfam" id="PF08334"/>
    </source>
</evidence>
<evidence type="ECO:0000313" key="12">
    <source>
        <dbReference type="EMBL" id="TXR53506.1"/>
    </source>
</evidence>